<evidence type="ECO:0000256" key="1">
    <source>
        <dbReference type="SAM" id="MobiDB-lite"/>
    </source>
</evidence>
<name>A0A136WHJ6_9FIRM</name>
<dbReference type="STRING" id="36847.CLNEO_01080"/>
<sequence length="40" mass="4736">MKEKNFDPNKGHSYYQRRSRSSVSRSFSGRSATRSYSFSR</sequence>
<feature type="region of interest" description="Disordered" evidence="1">
    <location>
        <begin position="1"/>
        <end position="40"/>
    </location>
</feature>
<accession>A0A136WHJ6</accession>
<organism evidence="2 3">
    <name type="scientific">Anaerotignum neopropionicum</name>
    <dbReference type="NCBI Taxonomy" id="36847"/>
    <lineage>
        <taxon>Bacteria</taxon>
        <taxon>Bacillati</taxon>
        <taxon>Bacillota</taxon>
        <taxon>Clostridia</taxon>
        <taxon>Lachnospirales</taxon>
        <taxon>Anaerotignaceae</taxon>
        <taxon>Anaerotignum</taxon>
    </lineage>
</organism>
<evidence type="ECO:0000313" key="3">
    <source>
        <dbReference type="Proteomes" id="UP000070539"/>
    </source>
</evidence>
<feature type="compositionally biased region" description="Basic and acidic residues" evidence="1">
    <location>
        <begin position="1"/>
        <end position="10"/>
    </location>
</feature>
<proteinExistence type="predicted"/>
<gene>
    <name evidence="2" type="ORF">CLNEO_01080</name>
</gene>
<feature type="compositionally biased region" description="Low complexity" evidence="1">
    <location>
        <begin position="21"/>
        <end position="31"/>
    </location>
</feature>
<keyword evidence="3" id="KW-1185">Reference proteome</keyword>
<reference evidence="2 3" key="1">
    <citation type="submission" date="2016-01" db="EMBL/GenBank/DDBJ databases">
        <title>Genome sequence of Clostridium neopropionicum X4, DSM-3847.</title>
        <authorList>
            <person name="Poehlein A."/>
            <person name="Beck M.H."/>
            <person name="Bengelsdorf F.R."/>
            <person name="Daniel R."/>
            <person name="Duerre P."/>
        </authorList>
    </citation>
    <scope>NUCLEOTIDE SEQUENCE [LARGE SCALE GENOMIC DNA]</scope>
    <source>
        <strain evidence="2 3">DSM-3847</strain>
    </source>
</reference>
<protein>
    <submittedName>
        <fullName evidence="2">Uncharacterized protein</fullName>
    </submittedName>
</protein>
<dbReference type="AlphaFoldDB" id="A0A136WHJ6"/>
<dbReference type="Proteomes" id="UP000070539">
    <property type="component" value="Unassembled WGS sequence"/>
</dbReference>
<dbReference type="EMBL" id="LRVM01000001">
    <property type="protein sequence ID" value="KXL54012.1"/>
    <property type="molecule type" value="Genomic_DNA"/>
</dbReference>
<comment type="caution">
    <text evidence="2">The sequence shown here is derived from an EMBL/GenBank/DDBJ whole genome shotgun (WGS) entry which is preliminary data.</text>
</comment>
<evidence type="ECO:0000313" key="2">
    <source>
        <dbReference type="EMBL" id="KXL54012.1"/>
    </source>
</evidence>